<dbReference type="EMBL" id="AMGV01000002">
    <property type="protein sequence ID" value="KEF61911.1"/>
    <property type="molecule type" value="Genomic_DNA"/>
</dbReference>
<dbReference type="InterPro" id="IPR038883">
    <property type="entry name" value="AN11006-like"/>
</dbReference>
<organism evidence="1 2">
    <name type="scientific">Exophiala aquamarina CBS 119918</name>
    <dbReference type="NCBI Taxonomy" id="1182545"/>
    <lineage>
        <taxon>Eukaryota</taxon>
        <taxon>Fungi</taxon>
        <taxon>Dikarya</taxon>
        <taxon>Ascomycota</taxon>
        <taxon>Pezizomycotina</taxon>
        <taxon>Eurotiomycetes</taxon>
        <taxon>Chaetothyriomycetidae</taxon>
        <taxon>Chaetothyriales</taxon>
        <taxon>Herpotrichiellaceae</taxon>
        <taxon>Exophiala</taxon>
    </lineage>
</organism>
<dbReference type="GeneID" id="25278417"/>
<dbReference type="Proteomes" id="UP000027920">
    <property type="component" value="Unassembled WGS sequence"/>
</dbReference>
<dbReference type="OrthoDB" id="62952at2759"/>
<accession>A0A072PPV7</accession>
<dbReference type="VEuPathDB" id="FungiDB:A1O9_03483"/>
<keyword evidence="2" id="KW-1185">Reference proteome</keyword>
<dbReference type="AlphaFoldDB" id="A0A072PPV7"/>
<proteinExistence type="predicted"/>
<dbReference type="HOGENOM" id="CLU_987058_0_0_1"/>
<dbReference type="PANTHER" id="PTHR42085">
    <property type="entry name" value="F-BOX DOMAIN-CONTAINING PROTEIN"/>
    <property type="match status" value="1"/>
</dbReference>
<evidence type="ECO:0000313" key="2">
    <source>
        <dbReference type="Proteomes" id="UP000027920"/>
    </source>
</evidence>
<name>A0A072PPV7_9EURO</name>
<gene>
    <name evidence="1" type="ORF">A1O9_03483</name>
</gene>
<dbReference type="PANTHER" id="PTHR42085:SF2">
    <property type="entry name" value="F-BOX DOMAIN-CONTAINING PROTEIN"/>
    <property type="match status" value="1"/>
</dbReference>
<sequence>MKTNQVLSSEALSLIDLPIEVRHEIYKHLFCHEPSPLSFASVRNATTLAVGSVDEDVTPPIFYTSIFRVNKAISRDALQFAYSANSFTLTSDMTRFCSLGDIALTSMKSVRLYNNGFRPREDSRQMWHTLSHRCPNLEQLVLEPSGYILVQVIPYLKDFLRTGPEEESRPEVLVDLYLLDRHFSFDFPDRDYRQALQALKKRVAPDAWDGFLKPKQVIMNLPKHVKQVHLIADVSPGVVRALDEVLKDDSTLRLVRMTETLFPTAGSQRVGRQTRFCYFWNSTDEY</sequence>
<comment type="caution">
    <text evidence="1">The sequence shown here is derived from an EMBL/GenBank/DDBJ whole genome shotgun (WGS) entry which is preliminary data.</text>
</comment>
<reference evidence="1 2" key="1">
    <citation type="submission" date="2013-03" db="EMBL/GenBank/DDBJ databases">
        <title>The Genome Sequence of Exophiala aquamarina CBS 119918.</title>
        <authorList>
            <consortium name="The Broad Institute Genomics Platform"/>
            <person name="Cuomo C."/>
            <person name="de Hoog S."/>
            <person name="Gorbushina A."/>
            <person name="Walker B."/>
            <person name="Young S.K."/>
            <person name="Zeng Q."/>
            <person name="Gargeya S."/>
            <person name="Fitzgerald M."/>
            <person name="Haas B."/>
            <person name="Abouelleil A."/>
            <person name="Allen A.W."/>
            <person name="Alvarado L."/>
            <person name="Arachchi H.M."/>
            <person name="Berlin A.M."/>
            <person name="Chapman S.B."/>
            <person name="Gainer-Dewar J."/>
            <person name="Goldberg J."/>
            <person name="Griggs A."/>
            <person name="Gujja S."/>
            <person name="Hansen M."/>
            <person name="Howarth C."/>
            <person name="Imamovic A."/>
            <person name="Ireland A."/>
            <person name="Larimer J."/>
            <person name="McCowan C."/>
            <person name="Murphy C."/>
            <person name="Pearson M."/>
            <person name="Poon T.W."/>
            <person name="Priest M."/>
            <person name="Roberts A."/>
            <person name="Saif S."/>
            <person name="Shea T."/>
            <person name="Sisk P."/>
            <person name="Sykes S."/>
            <person name="Wortman J."/>
            <person name="Nusbaum C."/>
            <person name="Birren B."/>
        </authorList>
    </citation>
    <scope>NUCLEOTIDE SEQUENCE [LARGE SCALE GENOMIC DNA]</scope>
    <source>
        <strain evidence="1 2">CBS 119918</strain>
    </source>
</reference>
<evidence type="ECO:0000313" key="1">
    <source>
        <dbReference type="EMBL" id="KEF61911.1"/>
    </source>
</evidence>
<protein>
    <submittedName>
        <fullName evidence="1">Uncharacterized protein</fullName>
    </submittedName>
</protein>
<dbReference type="RefSeq" id="XP_013264501.1">
    <property type="nucleotide sequence ID" value="XM_013409047.1"/>
</dbReference>